<evidence type="ECO:0000256" key="1">
    <source>
        <dbReference type="ARBA" id="ARBA00005495"/>
    </source>
</evidence>
<dbReference type="SUPFAM" id="SSF51316">
    <property type="entry name" value="Mss4-like"/>
    <property type="match status" value="1"/>
</dbReference>
<reference evidence="6 7" key="1">
    <citation type="submission" date="2018-03" db="EMBL/GenBank/DDBJ databases">
        <title>Genomic Encyclopedia of Archaeal and Bacterial Type Strains, Phase II (KMG-II): from individual species to whole genera.</title>
        <authorList>
            <person name="Goeker M."/>
        </authorList>
    </citation>
    <scope>NUCLEOTIDE SEQUENCE [LARGE SCALE GENOMIC DNA]</scope>
    <source>
        <strain evidence="6 7">DSM 100673</strain>
    </source>
</reference>
<dbReference type="GO" id="GO:0046872">
    <property type="term" value="F:metal ion binding"/>
    <property type="evidence" value="ECO:0007669"/>
    <property type="project" value="UniProtKB-KW"/>
</dbReference>
<gene>
    <name evidence="6" type="ORF">CLV88_101178</name>
</gene>
<evidence type="ECO:0000256" key="4">
    <source>
        <dbReference type="ARBA" id="ARBA00023239"/>
    </source>
</evidence>
<feature type="domain" description="CENP-V/GFA" evidence="5">
    <location>
        <begin position="5"/>
        <end position="122"/>
    </location>
</feature>
<dbReference type="PANTHER" id="PTHR33337">
    <property type="entry name" value="GFA DOMAIN-CONTAINING PROTEIN"/>
    <property type="match status" value="1"/>
</dbReference>
<protein>
    <recommendedName>
        <fullName evidence="5">CENP-V/GFA domain-containing protein</fullName>
    </recommendedName>
</protein>
<sequence length="134" mass="14719">MTLLVRGGCKCGLVRYKGEKIDAPMFRCHCRDCQQLTGTGHSEMVPLDLNSFVIGDNCSEYEMVGGSGQPTYSGFCPNCGSPLTRRSARMSDRIYVHAASMDHPETYLPAKSIYVDAAQPWDRSVIDQSAVHPA</sequence>
<keyword evidence="3" id="KW-0862">Zinc</keyword>
<comment type="similarity">
    <text evidence="1">Belongs to the Gfa family.</text>
</comment>
<dbReference type="AlphaFoldDB" id="A0A2P8FJ60"/>
<keyword evidence="4" id="KW-0456">Lyase</keyword>
<keyword evidence="7" id="KW-1185">Reference proteome</keyword>
<dbReference type="Gene3D" id="3.90.1590.10">
    <property type="entry name" value="glutathione-dependent formaldehyde- activating enzyme (gfa)"/>
    <property type="match status" value="1"/>
</dbReference>
<dbReference type="GO" id="GO:0016846">
    <property type="term" value="F:carbon-sulfur lyase activity"/>
    <property type="evidence" value="ECO:0007669"/>
    <property type="project" value="InterPro"/>
</dbReference>
<comment type="caution">
    <text evidence="6">The sequence shown here is derived from an EMBL/GenBank/DDBJ whole genome shotgun (WGS) entry which is preliminary data.</text>
</comment>
<evidence type="ECO:0000313" key="6">
    <source>
        <dbReference type="EMBL" id="PSL21754.1"/>
    </source>
</evidence>
<name>A0A2P8FJ60_9RHOB</name>
<evidence type="ECO:0000256" key="2">
    <source>
        <dbReference type="ARBA" id="ARBA00022723"/>
    </source>
</evidence>
<dbReference type="EMBL" id="PYGJ01000001">
    <property type="protein sequence ID" value="PSL21754.1"/>
    <property type="molecule type" value="Genomic_DNA"/>
</dbReference>
<evidence type="ECO:0000259" key="5">
    <source>
        <dbReference type="PROSITE" id="PS51891"/>
    </source>
</evidence>
<organism evidence="6 7">
    <name type="scientific">Shimia abyssi</name>
    <dbReference type="NCBI Taxonomy" id="1662395"/>
    <lineage>
        <taxon>Bacteria</taxon>
        <taxon>Pseudomonadati</taxon>
        <taxon>Pseudomonadota</taxon>
        <taxon>Alphaproteobacteria</taxon>
        <taxon>Rhodobacterales</taxon>
        <taxon>Roseobacteraceae</taxon>
    </lineage>
</organism>
<dbReference type="Pfam" id="PF04828">
    <property type="entry name" value="GFA"/>
    <property type="match status" value="1"/>
</dbReference>
<dbReference type="InterPro" id="IPR011057">
    <property type="entry name" value="Mss4-like_sf"/>
</dbReference>
<dbReference type="PROSITE" id="PS51891">
    <property type="entry name" value="CENP_V_GFA"/>
    <property type="match status" value="1"/>
</dbReference>
<dbReference type="PANTHER" id="PTHR33337:SF40">
    <property type="entry name" value="CENP-V_GFA DOMAIN-CONTAINING PROTEIN-RELATED"/>
    <property type="match status" value="1"/>
</dbReference>
<dbReference type="InterPro" id="IPR006913">
    <property type="entry name" value="CENP-V/GFA"/>
</dbReference>
<evidence type="ECO:0000313" key="7">
    <source>
        <dbReference type="Proteomes" id="UP000240418"/>
    </source>
</evidence>
<dbReference type="Proteomes" id="UP000240418">
    <property type="component" value="Unassembled WGS sequence"/>
</dbReference>
<proteinExistence type="inferred from homology"/>
<keyword evidence="2" id="KW-0479">Metal-binding</keyword>
<evidence type="ECO:0000256" key="3">
    <source>
        <dbReference type="ARBA" id="ARBA00022833"/>
    </source>
</evidence>
<accession>A0A2P8FJ60</accession>
<dbReference type="OrthoDB" id="9807246at2"/>